<keyword evidence="3" id="KW-1185">Reference proteome</keyword>
<proteinExistence type="predicted"/>
<organism evidence="2 3">
    <name type="scientific">Cellvibrio mixtus</name>
    <dbReference type="NCBI Taxonomy" id="39650"/>
    <lineage>
        <taxon>Bacteria</taxon>
        <taxon>Pseudomonadati</taxon>
        <taxon>Pseudomonadota</taxon>
        <taxon>Gammaproteobacteria</taxon>
        <taxon>Cellvibrionales</taxon>
        <taxon>Cellvibrionaceae</taxon>
        <taxon>Cellvibrio</taxon>
    </lineage>
</organism>
<dbReference type="RefSeq" id="WP_094985598.1">
    <property type="nucleotide sequence ID" value="NZ_NHNI01000002.1"/>
</dbReference>
<dbReference type="Proteomes" id="UP000216101">
    <property type="component" value="Unassembled WGS sequence"/>
</dbReference>
<evidence type="ECO:0000256" key="1">
    <source>
        <dbReference type="SAM" id="Phobius"/>
    </source>
</evidence>
<dbReference type="Pfam" id="PF09224">
    <property type="entry name" value="DUF1961"/>
    <property type="match status" value="1"/>
</dbReference>
<keyword evidence="1" id="KW-0812">Transmembrane</keyword>
<dbReference type="SUPFAM" id="SSF49899">
    <property type="entry name" value="Concanavalin A-like lectins/glucanases"/>
    <property type="match status" value="1"/>
</dbReference>
<accession>A0A266Q592</accession>
<evidence type="ECO:0000313" key="3">
    <source>
        <dbReference type="Proteomes" id="UP000216101"/>
    </source>
</evidence>
<comment type="caution">
    <text evidence="2">The sequence shown here is derived from an EMBL/GenBank/DDBJ whole genome shotgun (WGS) entry which is preliminary data.</text>
</comment>
<name>A0A266Q592_9GAMM</name>
<dbReference type="InterPro" id="IPR015305">
    <property type="entry name" value="DUF1961"/>
</dbReference>
<gene>
    <name evidence="2" type="ORF">CBP51_15265</name>
</gene>
<protein>
    <submittedName>
        <fullName evidence="2">LuxR family transcriptional regulator</fullName>
    </submittedName>
</protein>
<keyword evidence="1" id="KW-1133">Transmembrane helix</keyword>
<dbReference type="AlphaFoldDB" id="A0A266Q592"/>
<feature type="transmembrane region" description="Helical" evidence="1">
    <location>
        <begin position="12"/>
        <end position="33"/>
    </location>
</feature>
<keyword evidence="1" id="KW-0472">Membrane</keyword>
<sequence length="267" mass="29793">MWVNEKASEQLSVYVRFIYLVFTALLLVSAVTVNASTNNTVASELVPATGALLYHTDMKSSSSVAGWIMEGDAQVAFHDGWMEMYSPEKAAHHVFWCPHDFPESFIASWEVQNLAIDSGLLIVFFAAQGEKGEDIFDSSLPARDGTFTQYTEGKIKSYHISYYANVAHEPGRVHANLRKNNTFSLLQSGGEGIPTQSTAIHRLKLIKQGAHIRLFIDERKVIDYVDDQALINGVDTGAALGSGKIGLRQMQWSHFRYRNFAVWEIAD</sequence>
<reference evidence="3" key="1">
    <citation type="submission" date="2017-05" db="EMBL/GenBank/DDBJ databases">
        <authorList>
            <person name="Barney B.M."/>
        </authorList>
    </citation>
    <scope>NUCLEOTIDE SEQUENCE [LARGE SCALE GENOMIC DNA]</scope>
    <source>
        <strain evidence="3">PSBB022</strain>
    </source>
</reference>
<dbReference type="Gene3D" id="2.60.120.200">
    <property type="match status" value="1"/>
</dbReference>
<dbReference type="InterPro" id="IPR013320">
    <property type="entry name" value="ConA-like_dom_sf"/>
</dbReference>
<dbReference type="EMBL" id="NHNI01000002">
    <property type="protein sequence ID" value="OZY84551.1"/>
    <property type="molecule type" value="Genomic_DNA"/>
</dbReference>
<evidence type="ECO:0000313" key="2">
    <source>
        <dbReference type="EMBL" id="OZY84551.1"/>
    </source>
</evidence>